<sequence>MHYKGNQASLWIQAHIPSEDSPVVTQRGATARPSVFSERKRTQSNQINRSRVSGKVLSREKSLRLL</sequence>
<evidence type="ECO:0000313" key="3">
    <source>
        <dbReference type="Proteomes" id="UP001044222"/>
    </source>
</evidence>
<organism evidence="2 3">
    <name type="scientific">Anguilla anguilla</name>
    <name type="common">European freshwater eel</name>
    <name type="synonym">Muraena anguilla</name>
    <dbReference type="NCBI Taxonomy" id="7936"/>
    <lineage>
        <taxon>Eukaryota</taxon>
        <taxon>Metazoa</taxon>
        <taxon>Chordata</taxon>
        <taxon>Craniata</taxon>
        <taxon>Vertebrata</taxon>
        <taxon>Euteleostomi</taxon>
        <taxon>Actinopterygii</taxon>
        <taxon>Neopterygii</taxon>
        <taxon>Teleostei</taxon>
        <taxon>Anguilliformes</taxon>
        <taxon>Anguillidae</taxon>
        <taxon>Anguilla</taxon>
    </lineage>
</organism>
<dbReference type="Proteomes" id="UP001044222">
    <property type="component" value="Chromosome 10"/>
</dbReference>
<gene>
    <name evidence="2" type="ORF">ANANG_G00192560</name>
</gene>
<keyword evidence="3" id="KW-1185">Reference proteome</keyword>
<protein>
    <submittedName>
        <fullName evidence="2">Uncharacterized protein</fullName>
    </submittedName>
</protein>
<comment type="caution">
    <text evidence="2">The sequence shown here is derived from an EMBL/GenBank/DDBJ whole genome shotgun (WGS) entry which is preliminary data.</text>
</comment>
<dbReference type="AlphaFoldDB" id="A0A9D3RVB8"/>
<name>A0A9D3RVB8_ANGAN</name>
<feature type="compositionally biased region" description="Basic and acidic residues" evidence="1">
    <location>
        <begin position="57"/>
        <end position="66"/>
    </location>
</feature>
<dbReference type="EMBL" id="JAFIRN010000010">
    <property type="protein sequence ID" value="KAG5840807.1"/>
    <property type="molecule type" value="Genomic_DNA"/>
</dbReference>
<proteinExistence type="predicted"/>
<evidence type="ECO:0000313" key="2">
    <source>
        <dbReference type="EMBL" id="KAG5840807.1"/>
    </source>
</evidence>
<reference evidence="2" key="1">
    <citation type="submission" date="2021-01" db="EMBL/GenBank/DDBJ databases">
        <title>A chromosome-scale assembly of European eel, Anguilla anguilla.</title>
        <authorList>
            <person name="Henkel C."/>
            <person name="Jong-Raadsen S.A."/>
            <person name="Dufour S."/>
            <person name="Weltzien F.-A."/>
            <person name="Palstra A.P."/>
            <person name="Pelster B."/>
            <person name="Spaink H.P."/>
            <person name="Van Den Thillart G.E."/>
            <person name="Jansen H."/>
            <person name="Zahm M."/>
            <person name="Klopp C."/>
            <person name="Cedric C."/>
            <person name="Louis A."/>
            <person name="Berthelot C."/>
            <person name="Parey E."/>
            <person name="Roest Crollius H."/>
            <person name="Montfort J."/>
            <person name="Robinson-Rechavi M."/>
            <person name="Bucao C."/>
            <person name="Bouchez O."/>
            <person name="Gislard M."/>
            <person name="Lluch J."/>
            <person name="Milhes M."/>
            <person name="Lampietro C."/>
            <person name="Lopez Roques C."/>
            <person name="Donnadieu C."/>
            <person name="Braasch I."/>
            <person name="Desvignes T."/>
            <person name="Postlethwait J."/>
            <person name="Bobe J."/>
            <person name="Guiguen Y."/>
            <person name="Dirks R."/>
        </authorList>
    </citation>
    <scope>NUCLEOTIDE SEQUENCE</scope>
    <source>
        <strain evidence="2">Tag_6206</strain>
        <tissue evidence="2">Liver</tissue>
    </source>
</reference>
<feature type="region of interest" description="Disordered" evidence="1">
    <location>
        <begin position="20"/>
        <end position="66"/>
    </location>
</feature>
<accession>A0A9D3RVB8</accession>
<evidence type="ECO:0000256" key="1">
    <source>
        <dbReference type="SAM" id="MobiDB-lite"/>
    </source>
</evidence>